<evidence type="ECO:0000313" key="1">
    <source>
        <dbReference type="EMBL" id="CEM55145.1"/>
    </source>
</evidence>
<name>A0A0G4IDC2_9ALVE</name>
<dbReference type="EMBL" id="CDMZ01005847">
    <property type="protein sequence ID" value="CEM55145.1"/>
    <property type="molecule type" value="Genomic_DNA"/>
</dbReference>
<gene>
    <name evidence="1" type="ORF">Cvel_13300</name>
</gene>
<dbReference type="AlphaFoldDB" id="A0A0G4IDC2"/>
<sequence>MRRAAPRLAGGGDTLNSLFPGYRDKIWVQLPEEVRKFQIKRGQSAFESGMKGLIGQAQGVKRWHDMTLSAKPERIGSTYGTDYKRQMERGTFVTLRRFQIDGPDRIDAHKNPDMV</sequence>
<proteinExistence type="predicted"/>
<organism evidence="1">
    <name type="scientific">Chromera velia CCMP2878</name>
    <dbReference type="NCBI Taxonomy" id="1169474"/>
    <lineage>
        <taxon>Eukaryota</taxon>
        <taxon>Sar</taxon>
        <taxon>Alveolata</taxon>
        <taxon>Colpodellida</taxon>
        <taxon>Chromeraceae</taxon>
        <taxon>Chromera</taxon>
    </lineage>
</organism>
<protein>
    <submittedName>
        <fullName evidence="1">Uncharacterized protein</fullName>
    </submittedName>
</protein>
<accession>A0A0G4IDC2</accession>
<reference evidence="1" key="1">
    <citation type="submission" date="2014-11" db="EMBL/GenBank/DDBJ databases">
        <authorList>
            <person name="Otto D Thomas"/>
            <person name="Naeem Raeece"/>
        </authorList>
    </citation>
    <scope>NUCLEOTIDE SEQUENCE</scope>
</reference>
<feature type="non-terminal residue" evidence="1">
    <location>
        <position position="115"/>
    </location>
</feature>